<dbReference type="CDD" id="cd02440">
    <property type="entry name" value="AdoMet_MTases"/>
    <property type="match status" value="1"/>
</dbReference>
<dbReference type="EMBL" id="JAVRIC010000022">
    <property type="protein sequence ID" value="MDT0498501.1"/>
    <property type="molecule type" value="Genomic_DNA"/>
</dbReference>
<dbReference type="SUPFAM" id="SSF53335">
    <property type="entry name" value="S-adenosyl-L-methionine-dependent methyltransferases"/>
    <property type="match status" value="1"/>
</dbReference>
<evidence type="ECO:0000313" key="7">
    <source>
        <dbReference type="Proteomes" id="UP001254608"/>
    </source>
</evidence>
<dbReference type="Gene3D" id="3.40.50.150">
    <property type="entry name" value="Vaccinia Virus protein VP39"/>
    <property type="match status" value="1"/>
</dbReference>
<comment type="similarity">
    <text evidence="1">Belongs to the spermidine/spermine synthase family.</text>
</comment>
<keyword evidence="3 4" id="KW-0620">Polyamine biosynthesis</keyword>
<dbReference type="RefSeq" id="WP_311365913.1">
    <property type="nucleotide sequence ID" value="NZ_JAVRIC010000022.1"/>
</dbReference>
<keyword evidence="7" id="KW-1185">Reference proteome</keyword>
<dbReference type="InterPro" id="IPR030374">
    <property type="entry name" value="PABS"/>
</dbReference>
<reference evidence="6 7" key="1">
    <citation type="submission" date="2023-09" db="EMBL/GenBank/DDBJ databases">
        <authorList>
            <person name="Rey-Velasco X."/>
        </authorList>
    </citation>
    <scope>NUCLEOTIDE SEQUENCE [LARGE SCALE GENOMIC DNA]</scope>
    <source>
        <strain evidence="6 7">W345</strain>
    </source>
</reference>
<feature type="active site" description="Proton acceptor" evidence="4">
    <location>
        <position position="183"/>
    </location>
</feature>
<accession>A0ABU2WKT7</accession>
<evidence type="ECO:0000256" key="3">
    <source>
        <dbReference type="ARBA" id="ARBA00023115"/>
    </source>
</evidence>
<dbReference type="PANTHER" id="PTHR43317:SF1">
    <property type="entry name" value="THERMOSPERMINE SYNTHASE ACAULIS5"/>
    <property type="match status" value="1"/>
</dbReference>
<gene>
    <name evidence="6" type="ORF">RM530_14205</name>
</gene>
<evidence type="ECO:0000259" key="5">
    <source>
        <dbReference type="PROSITE" id="PS51006"/>
    </source>
</evidence>
<dbReference type="Proteomes" id="UP001254608">
    <property type="component" value="Unassembled WGS sequence"/>
</dbReference>
<evidence type="ECO:0000256" key="4">
    <source>
        <dbReference type="PROSITE-ProRule" id="PRU00354"/>
    </source>
</evidence>
<dbReference type="NCBIfam" id="NF037959">
    <property type="entry name" value="MFS_SpdSyn"/>
    <property type="match status" value="1"/>
</dbReference>
<dbReference type="Pfam" id="PF01564">
    <property type="entry name" value="Spermine_synth"/>
    <property type="match status" value="1"/>
</dbReference>
<feature type="domain" description="PABS" evidence="5">
    <location>
        <begin position="23"/>
        <end position="272"/>
    </location>
</feature>
<dbReference type="PANTHER" id="PTHR43317">
    <property type="entry name" value="THERMOSPERMINE SYNTHASE ACAULIS5"/>
    <property type="match status" value="1"/>
</dbReference>
<dbReference type="PROSITE" id="PS51006">
    <property type="entry name" value="PABS_2"/>
    <property type="match status" value="1"/>
</dbReference>
<organism evidence="6 7">
    <name type="scientific">Banduia mediterranea</name>
    <dbReference type="NCBI Taxonomy" id="3075609"/>
    <lineage>
        <taxon>Bacteria</taxon>
        <taxon>Pseudomonadati</taxon>
        <taxon>Pseudomonadota</taxon>
        <taxon>Gammaproteobacteria</taxon>
        <taxon>Nevskiales</taxon>
        <taxon>Algiphilaceae</taxon>
        <taxon>Banduia</taxon>
    </lineage>
</organism>
<evidence type="ECO:0000313" key="6">
    <source>
        <dbReference type="EMBL" id="MDT0498501.1"/>
    </source>
</evidence>
<comment type="caution">
    <text evidence="6">The sequence shown here is derived from an EMBL/GenBank/DDBJ whole genome shotgun (WGS) entry which is preliminary data.</text>
</comment>
<proteinExistence type="inferred from homology"/>
<name>A0ABU2WKT7_9GAMM</name>
<protein>
    <submittedName>
        <fullName evidence="6">Fused MFS/spermidine synthase</fullName>
    </submittedName>
</protein>
<keyword evidence="2 4" id="KW-0808">Transferase</keyword>
<dbReference type="InterPro" id="IPR029063">
    <property type="entry name" value="SAM-dependent_MTases_sf"/>
</dbReference>
<sequence length="308" mass="34378">MRRKQTSSEDEDRQAAAESQIWEVPVTLPEGEFMAYLSEPADSSIMEVLQQLRRGEYPKPYVLDNGEHRELYIGQRFTQSRMSLHEPDALDLAYTRSMMAFLLFQPQPRHVMLVGLGGGSLTKACYRGLPKARIITIEIERTVIELASLFHVPNPGARLRLVHADAATYFASTRQSADVVLVDGCDAVGLSPSLCSESFYASVRSRLRPGGVLVSNLVGTIARIGSMIDSIARVFDGQILVLRDAVSENRVVLAFCNPSWPPDWARVRARLPELAQRHALDLGGMAKQLQLDFRRSLAKAEESAKRRR</sequence>
<evidence type="ECO:0000256" key="1">
    <source>
        <dbReference type="ARBA" id="ARBA00007867"/>
    </source>
</evidence>
<evidence type="ECO:0000256" key="2">
    <source>
        <dbReference type="ARBA" id="ARBA00022679"/>
    </source>
</evidence>